<accession>A0ABR7IC55</accession>
<dbReference type="Pfam" id="PF01522">
    <property type="entry name" value="Polysacc_deac_1"/>
    <property type="match status" value="1"/>
</dbReference>
<protein>
    <submittedName>
        <fullName evidence="4">Polysaccharide deacetylase family protein</fullName>
    </submittedName>
</protein>
<dbReference type="EMBL" id="JACOQH010000008">
    <property type="protein sequence ID" value="MBC5754526.1"/>
    <property type="molecule type" value="Genomic_DNA"/>
</dbReference>
<evidence type="ECO:0000259" key="3">
    <source>
        <dbReference type="PROSITE" id="PS51677"/>
    </source>
</evidence>
<evidence type="ECO:0000313" key="4">
    <source>
        <dbReference type="EMBL" id="MBC5754526.1"/>
    </source>
</evidence>
<keyword evidence="2" id="KW-0378">Hydrolase</keyword>
<proteinExistence type="predicted"/>
<evidence type="ECO:0000256" key="2">
    <source>
        <dbReference type="ARBA" id="ARBA00022801"/>
    </source>
</evidence>
<dbReference type="SUPFAM" id="SSF88713">
    <property type="entry name" value="Glycoside hydrolase/deacetylase"/>
    <property type="match status" value="1"/>
</dbReference>
<reference evidence="4 5" key="1">
    <citation type="submission" date="2020-08" db="EMBL/GenBank/DDBJ databases">
        <title>Genome public.</title>
        <authorList>
            <person name="Liu C."/>
            <person name="Sun Q."/>
        </authorList>
    </citation>
    <scope>NUCLEOTIDE SEQUENCE [LARGE SCALE GENOMIC DNA]</scope>
    <source>
        <strain evidence="4 5">BX0805</strain>
    </source>
</reference>
<name>A0ABR7IC55_9FIRM</name>
<dbReference type="InterPro" id="IPR050248">
    <property type="entry name" value="Polysacc_deacetylase_ArnD"/>
</dbReference>
<dbReference type="InterPro" id="IPR002509">
    <property type="entry name" value="NODB_dom"/>
</dbReference>
<dbReference type="RefSeq" id="WP_022514989.1">
    <property type="nucleotide sequence ID" value="NZ_JACOQH010000008.1"/>
</dbReference>
<organism evidence="4 5">
    <name type="scientific">Roseburia yibonii</name>
    <dbReference type="NCBI Taxonomy" id="2763063"/>
    <lineage>
        <taxon>Bacteria</taxon>
        <taxon>Bacillati</taxon>
        <taxon>Bacillota</taxon>
        <taxon>Clostridia</taxon>
        <taxon>Lachnospirales</taxon>
        <taxon>Lachnospiraceae</taxon>
        <taxon>Roseburia</taxon>
    </lineage>
</organism>
<sequence>MKRVRIVVFFDCVMAVFLLCLVFQQRFLNAAVETGKRNEMIQEETKRVALTFDDGPNPEYTEKLLDGLKDREVKATFFLLGNQVELYPDIVKRMHEEGHLIGNHSYDHVNLGALCESEACTQIKKTNDAIYKVTGEYPEYLRPPFGSVKNKLDEDMNMIVTLWDIDTRDWEVQNVASIESKVLGKAKDGEIILMHDAYATSVTAALDLIDKMKQDGYEFVTVDELIFE</sequence>
<dbReference type="PANTHER" id="PTHR10587:SF133">
    <property type="entry name" value="CHITIN DEACETYLASE 1-RELATED"/>
    <property type="match status" value="1"/>
</dbReference>
<feature type="domain" description="NodB homology" evidence="3">
    <location>
        <begin position="46"/>
        <end position="220"/>
    </location>
</feature>
<dbReference type="Gene3D" id="3.20.20.370">
    <property type="entry name" value="Glycoside hydrolase/deacetylase"/>
    <property type="match status" value="1"/>
</dbReference>
<evidence type="ECO:0000256" key="1">
    <source>
        <dbReference type="ARBA" id="ARBA00022723"/>
    </source>
</evidence>
<dbReference type="PROSITE" id="PS51677">
    <property type="entry name" value="NODB"/>
    <property type="match status" value="1"/>
</dbReference>
<dbReference type="InterPro" id="IPR011330">
    <property type="entry name" value="Glyco_hydro/deAcase_b/a-brl"/>
</dbReference>
<comment type="caution">
    <text evidence="4">The sequence shown here is derived from an EMBL/GenBank/DDBJ whole genome shotgun (WGS) entry which is preliminary data.</text>
</comment>
<dbReference type="Proteomes" id="UP000621540">
    <property type="component" value="Unassembled WGS sequence"/>
</dbReference>
<keyword evidence="5" id="KW-1185">Reference proteome</keyword>
<dbReference type="PANTHER" id="PTHR10587">
    <property type="entry name" value="GLYCOSYL TRANSFERASE-RELATED"/>
    <property type="match status" value="1"/>
</dbReference>
<gene>
    <name evidence="4" type="ORF">H8Z76_10960</name>
</gene>
<keyword evidence="1" id="KW-0479">Metal-binding</keyword>
<dbReference type="CDD" id="cd10954">
    <property type="entry name" value="CE4_CtAXE_like"/>
    <property type="match status" value="1"/>
</dbReference>
<evidence type="ECO:0000313" key="5">
    <source>
        <dbReference type="Proteomes" id="UP000621540"/>
    </source>
</evidence>